<reference evidence="1" key="1">
    <citation type="submission" date="2022-12" db="EMBL/GenBank/DDBJ databases">
        <title>Genome Sequence of Lasiodiplodia mahajangana.</title>
        <authorList>
            <person name="Buettner E."/>
        </authorList>
    </citation>
    <scope>NUCLEOTIDE SEQUENCE</scope>
    <source>
        <strain evidence="1">VT137</strain>
    </source>
</reference>
<accession>A0ACC2JAV3</accession>
<evidence type="ECO:0000313" key="1">
    <source>
        <dbReference type="EMBL" id="KAJ8124531.1"/>
    </source>
</evidence>
<dbReference type="EMBL" id="JAPUUL010002952">
    <property type="protein sequence ID" value="KAJ8124531.1"/>
    <property type="molecule type" value="Genomic_DNA"/>
</dbReference>
<proteinExistence type="predicted"/>
<dbReference type="Proteomes" id="UP001153332">
    <property type="component" value="Unassembled WGS sequence"/>
</dbReference>
<comment type="caution">
    <text evidence="1">The sequence shown here is derived from an EMBL/GenBank/DDBJ whole genome shotgun (WGS) entry which is preliminary data.</text>
</comment>
<name>A0ACC2JAV3_9PEZI</name>
<organism evidence="1 2">
    <name type="scientific">Lasiodiplodia mahajangana</name>
    <dbReference type="NCBI Taxonomy" id="1108764"/>
    <lineage>
        <taxon>Eukaryota</taxon>
        <taxon>Fungi</taxon>
        <taxon>Dikarya</taxon>
        <taxon>Ascomycota</taxon>
        <taxon>Pezizomycotina</taxon>
        <taxon>Dothideomycetes</taxon>
        <taxon>Dothideomycetes incertae sedis</taxon>
        <taxon>Botryosphaeriales</taxon>
        <taxon>Botryosphaeriaceae</taxon>
        <taxon>Lasiodiplodia</taxon>
    </lineage>
</organism>
<keyword evidence="2" id="KW-1185">Reference proteome</keyword>
<gene>
    <name evidence="1" type="ORF">O1611_g9108</name>
</gene>
<protein>
    <submittedName>
        <fullName evidence="1">Uncharacterized protein</fullName>
    </submittedName>
</protein>
<evidence type="ECO:0000313" key="2">
    <source>
        <dbReference type="Proteomes" id="UP001153332"/>
    </source>
</evidence>
<sequence>MDAKGESKETRFMREAPGDAQRRNVRFQMMDTSRMLDIGKHVYFGLAKRRSAYLTDKGLKLLNIKCTGLDLSTGNPSDGSDTFIRPFSVDRIREILAQTQPDEDYDPPRPAFTFTRYNSAFHLVRWLLHYLEDSLYARAPIDHTEWQTRGVQWDDGENLERCEQINGRGPDWKVMCILDKMDSVTSHVSCLLIEDAPLRDAQLCNSEIWCILAITYRRMKLPEYRNHRIIPVTVITTGFTRTRVVQGYIDTQEGCVRARKSPIFDYEHDDPKQIIEILLSWCIGETVGDTKAQTS</sequence>